<reference evidence="2" key="1">
    <citation type="submission" date="2019-08" db="EMBL/GenBank/DDBJ databases">
        <authorList>
            <person name="Kucharzyk K."/>
            <person name="Murdoch R.W."/>
            <person name="Higgins S."/>
            <person name="Loffler F."/>
        </authorList>
    </citation>
    <scope>NUCLEOTIDE SEQUENCE</scope>
</reference>
<evidence type="ECO:0000259" key="1">
    <source>
        <dbReference type="Pfam" id="PF00534"/>
    </source>
</evidence>
<dbReference type="SUPFAM" id="SSF53756">
    <property type="entry name" value="UDP-Glycosyltransferase/glycogen phosphorylase"/>
    <property type="match status" value="1"/>
</dbReference>
<keyword evidence="2" id="KW-0328">Glycosyltransferase</keyword>
<dbReference type="EMBL" id="VSSQ01019300">
    <property type="protein sequence ID" value="MPM63250.1"/>
    <property type="molecule type" value="Genomic_DNA"/>
</dbReference>
<comment type="caution">
    <text evidence="2">The sequence shown here is derived from an EMBL/GenBank/DDBJ whole genome shotgun (WGS) entry which is preliminary data.</text>
</comment>
<dbReference type="Gene3D" id="3.40.50.2000">
    <property type="entry name" value="Glycogen Phosphorylase B"/>
    <property type="match status" value="1"/>
</dbReference>
<dbReference type="PANTHER" id="PTHR45947">
    <property type="entry name" value="SULFOQUINOVOSYL TRANSFERASE SQD2"/>
    <property type="match status" value="1"/>
</dbReference>
<dbReference type="InterPro" id="IPR001296">
    <property type="entry name" value="Glyco_trans_1"/>
</dbReference>
<organism evidence="2">
    <name type="scientific">bioreactor metagenome</name>
    <dbReference type="NCBI Taxonomy" id="1076179"/>
    <lineage>
        <taxon>unclassified sequences</taxon>
        <taxon>metagenomes</taxon>
        <taxon>ecological metagenomes</taxon>
    </lineage>
</organism>
<name>A0A645BCR0_9ZZZZ</name>
<keyword evidence="2" id="KW-0808">Transferase</keyword>
<protein>
    <submittedName>
        <fullName evidence="2">Processive diacylglycerol alpha-glucosyltransferase</fullName>
        <ecNumber evidence="2">2.4.1.208</ecNumber>
    </submittedName>
</protein>
<accession>A0A645BCR0</accession>
<dbReference type="GO" id="GO:0047257">
    <property type="term" value="F:diglucosyl diacylglycerol synthase activity"/>
    <property type="evidence" value="ECO:0007669"/>
    <property type="project" value="UniProtKB-EC"/>
</dbReference>
<evidence type="ECO:0000313" key="2">
    <source>
        <dbReference type="EMBL" id="MPM63250.1"/>
    </source>
</evidence>
<dbReference type="EC" id="2.4.1.208" evidence="2"/>
<proteinExistence type="predicted"/>
<dbReference type="InterPro" id="IPR050194">
    <property type="entry name" value="Glycosyltransferase_grp1"/>
</dbReference>
<dbReference type="Pfam" id="PF00534">
    <property type="entry name" value="Glycos_transf_1"/>
    <property type="match status" value="1"/>
</dbReference>
<dbReference type="PANTHER" id="PTHR45947:SF3">
    <property type="entry name" value="SULFOQUINOVOSYL TRANSFERASE SQD2"/>
    <property type="match status" value="1"/>
</dbReference>
<sequence length="272" mass="30958">MCENDPNASFLDFKYKDGVIENVLSTKAVKYLNKASRILVPCESARLFLKENKIITDITVLPPGVNLSTFDFERQEEKELFYRYFREEKNKKLVIAVGEYDSLEGINAFIEAGKKCPNAVFYFFGHASSNVKMNHRIKKLIKKAPKNLKFNEMVPNDIYRSALMNASIFMLPGYKKAGFVSLLEAMAAKCQLIVREQALFPNLLVDGETAYIAQFSETLASLTKDFLDGKLRETTLKAYELAKKASLTEIGERLHLIYQQEMNYKKTIGGNV</sequence>
<feature type="domain" description="Glycosyl transferase family 1" evidence="1">
    <location>
        <begin position="87"/>
        <end position="233"/>
    </location>
</feature>
<dbReference type="AlphaFoldDB" id="A0A645BCR0"/>
<gene>
    <name evidence="2" type="primary">dgs_3</name>
    <name evidence="2" type="ORF">SDC9_110130</name>
</gene>